<dbReference type="RefSeq" id="WP_074975687.1">
    <property type="nucleotide sequence ID" value="NZ_FPBZ01000020.1"/>
</dbReference>
<dbReference type="PANTHER" id="PTHR37533">
    <property type="entry name" value="FLAGELLAR HOOK-LENGTH CONTROL PROTEIN"/>
    <property type="match status" value="1"/>
</dbReference>
<evidence type="ECO:0000313" key="3">
    <source>
        <dbReference type="EMBL" id="SFU72536.1"/>
    </source>
</evidence>
<feature type="region of interest" description="Disordered" evidence="1">
    <location>
        <begin position="436"/>
        <end position="465"/>
    </location>
</feature>
<keyword evidence="3" id="KW-0282">Flagellum</keyword>
<dbReference type="PANTHER" id="PTHR37533:SF2">
    <property type="entry name" value="FLAGELLAR HOOK-LENGTH CONTROL PROTEIN"/>
    <property type="match status" value="1"/>
</dbReference>
<evidence type="ECO:0000313" key="4">
    <source>
        <dbReference type="Proteomes" id="UP000182649"/>
    </source>
</evidence>
<dbReference type="InterPro" id="IPR038610">
    <property type="entry name" value="FliK-like_C_sf"/>
</dbReference>
<dbReference type="Gene3D" id="3.30.750.140">
    <property type="match status" value="1"/>
</dbReference>
<protein>
    <submittedName>
        <fullName evidence="3">Flagellar hook-length control protein FliK</fullName>
    </submittedName>
</protein>
<feature type="domain" description="Flagellar hook-length control protein-like C-terminal" evidence="2">
    <location>
        <begin position="366"/>
        <end position="448"/>
    </location>
</feature>
<dbReference type="OrthoDB" id="8596319at2"/>
<dbReference type="InterPro" id="IPR021136">
    <property type="entry name" value="Flagellar_hook_control-like_C"/>
</dbReference>
<feature type="compositionally biased region" description="Basic and acidic residues" evidence="1">
    <location>
        <begin position="29"/>
        <end position="46"/>
    </location>
</feature>
<evidence type="ECO:0000259" key="2">
    <source>
        <dbReference type="Pfam" id="PF02120"/>
    </source>
</evidence>
<feature type="compositionally biased region" description="Basic and acidic residues" evidence="1">
    <location>
        <begin position="449"/>
        <end position="465"/>
    </location>
</feature>
<proteinExistence type="predicted"/>
<dbReference type="Proteomes" id="UP000182649">
    <property type="component" value="Unassembled WGS sequence"/>
</dbReference>
<feature type="compositionally biased region" description="Polar residues" evidence="1">
    <location>
        <begin position="436"/>
        <end position="448"/>
    </location>
</feature>
<reference evidence="3 4" key="1">
    <citation type="submission" date="2016-10" db="EMBL/GenBank/DDBJ databases">
        <authorList>
            <person name="de Groot N.N."/>
        </authorList>
    </citation>
    <scope>NUCLEOTIDE SEQUENCE [LARGE SCALE GENOMIC DNA]</scope>
    <source>
        <strain evidence="3 4">Nl14</strain>
    </source>
</reference>
<organism evidence="3 4">
    <name type="scientific">Nitrosospira multiformis</name>
    <dbReference type="NCBI Taxonomy" id="1231"/>
    <lineage>
        <taxon>Bacteria</taxon>
        <taxon>Pseudomonadati</taxon>
        <taxon>Pseudomonadota</taxon>
        <taxon>Betaproteobacteria</taxon>
        <taxon>Nitrosomonadales</taxon>
        <taxon>Nitrosomonadaceae</taxon>
        <taxon>Nitrosospira</taxon>
    </lineage>
</organism>
<gene>
    <name evidence="3" type="ORF">SAMN05216417_12010</name>
</gene>
<dbReference type="CDD" id="cd17470">
    <property type="entry name" value="T3SS_Flik_C"/>
    <property type="match status" value="1"/>
</dbReference>
<name>A0A1I7II36_9PROT</name>
<feature type="region of interest" description="Disordered" evidence="1">
    <location>
        <begin position="1"/>
        <end position="93"/>
    </location>
</feature>
<dbReference type="Pfam" id="PF02120">
    <property type="entry name" value="Flg_hook"/>
    <property type="match status" value="1"/>
</dbReference>
<accession>A0A1I7II36</accession>
<dbReference type="InterPro" id="IPR052563">
    <property type="entry name" value="FliK"/>
</dbReference>
<dbReference type="EMBL" id="FPBZ01000020">
    <property type="protein sequence ID" value="SFU72536.1"/>
    <property type="molecule type" value="Genomic_DNA"/>
</dbReference>
<keyword evidence="3" id="KW-0966">Cell projection</keyword>
<dbReference type="AlphaFoldDB" id="A0A1I7II36"/>
<sequence>MLSVSSSTALHPVKDTLTESRSATQESAPDFRKLLAAEVGGDDKAPDAGASDPQVGIAADATGNGPGIPGNPSLKDSEDTDGETGAKEDCSGKEGNMTAEMLAGGFQLSRPATVTAIPGITDALHLPGTGRTPDTVSGIETRIPADMPVQQQPDAAFSQGNANDPHRSAVGRITSAAASIGHEVGCEARAGGDAKLSDPSGLTPGENVISIGQVMGAGMYLSSAIAGGSQEGQTTVRTASSRIVSAPAAGGKLPQDMKFTGVAAHEMSHSDSAFSESRRAGISSSIGDFLPDAGHLRPASAAGSDTSSLSTLTAPVVPHELLTSFPSPRHLIVEPGAVPGIADPGDPSFRLEPRVGTGSWDNALGQRVLWMVSHQHQIAELNLNPPELGPLQVVLSVNSDQASAAFVSQNPEVRQALEAALPRLKEMMAESGINLGNATVSDQGSRQQGDFERQNSGRSHYRQEESRIASAGISLGMSRSTADIRGHQLVDTFA</sequence>
<evidence type="ECO:0000256" key="1">
    <source>
        <dbReference type="SAM" id="MobiDB-lite"/>
    </source>
</evidence>
<keyword evidence="3" id="KW-0969">Cilium</keyword>